<organism evidence="1 2">
    <name type="scientific">Polyplax serrata</name>
    <name type="common">Common mouse louse</name>
    <dbReference type="NCBI Taxonomy" id="468196"/>
    <lineage>
        <taxon>Eukaryota</taxon>
        <taxon>Metazoa</taxon>
        <taxon>Ecdysozoa</taxon>
        <taxon>Arthropoda</taxon>
        <taxon>Hexapoda</taxon>
        <taxon>Insecta</taxon>
        <taxon>Pterygota</taxon>
        <taxon>Neoptera</taxon>
        <taxon>Paraneoptera</taxon>
        <taxon>Psocodea</taxon>
        <taxon>Troctomorpha</taxon>
        <taxon>Phthiraptera</taxon>
        <taxon>Anoplura</taxon>
        <taxon>Polyplacidae</taxon>
        <taxon>Polyplax</taxon>
    </lineage>
</organism>
<keyword evidence="2" id="KW-1185">Reference proteome</keyword>
<dbReference type="EMBL" id="JAWJWF010000002">
    <property type="protein sequence ID" value="KAK6638026.1"/>
    <property type="molecule type" value="Genomic_DNA"/>
</dbReference>
<comment type="caution">
    <text evidence="1">The sequence shown here is derived from an EMBL/GenBank/DDBJ whole genome shotgun (WGS) entry which is preliminary data.</text>
</comment>
<gene>
    <name evidence="1" type="ORF">RUM44_008450</name>
</gene>
<accession>A0ABR1B8C6</accession>
<sequence>MNKDRSERPVSGNSGLDHGPMLSYDRWLCFKFGKVEGQTPNKDGRVDVENTAEDSGVDVVRDRSFLTGSLVFLRRVQGWLLGEVVFCGADTQATPQQYFGTNVLLTNSFTEPT</sequence>
<reference evidence="1 2" key="1">
    <citation type="submission" date="2023-09" db="EMBL/GenBank/DDBJ databases">
        <title>Genomes of two closely related lineages of the louse Polyplax serrata with different host specificities.</title>
        <authorList>
            <person name="Martinu J."/>
            <person name="Tarabai H."/>
            <person name="Stefka J."/>
            <person name="Hypsa V."/>
        </authorList>
    </citation>
    <scope>NUCLEOTIDE SEQUENCE [LARGE SCALE GENOMIC DNA]</scope>
    <source>
        <strain evidence="1">98ZLc_SE</strain>
    </source>
</reference>
<dbReference type="Proteomes" id="UP001359485">
    <property type="component" value="Unassembled WGS sequence"/>
</dbReference>
<name>A0ABR1B8C6_POLSC</name>
<proteinExistence type="predicted"/>
<protein>
    <submittedName>
        <fullName evidence="1">Uncharacterized protein</fullName>
    </submittedName>
</protein>
<evidence type="ECO:0000313" key="2">
    <source>
        <dbReference type="Proteomes" id="UP001359485"/>
    </source>
</evidence>
<evidence type="ECO:0000313" key="1">
    <source>
        <dbReference type="EMBL" id="KAK6638026.1"/>
    </source>
</evidence>